<keyword evidence="3" id="KW-1185">Reference proteome</keyword>
<feature type="chain" id="PRO_5004103902" description="Lipoprotein" evidence="1">
    <location>
        <begin position="21"/>
        <end position="152"/>
    </location>
</feature>
<keyword evidence="1" id="KW-0732">Signal</keyword>
<gene>
    <name evidence="2" type="ORF">MPUT9231_7250</name>
</gene>
<evidence type="ECO:0000313" key="3">
    <source>
        <dbReference type="Proteomes" id="UP000012984"/>
    </source>
</evidence>
<evidence type="ECO:0000313" key="2">
    <source>
        <dbReference type="EMBL" id="AGJ91112.1"/>
    </source>
</evidence>
<dbReference type="NCBIfam" id="NF045726">
    <property type="entry name" value="XXplasma_LP"/>
    <property type="match status" value="1"/>
</dbReference>
<dbReference type="RefSeq" id="WP_015587627.1">
    <property type="nucleotide sequence ID" value="NC_021083.1"/>
</dbReference>
<feature type="signal peptide" evidence="1">
    <location>
        <begin position="1"/>
        <end position="20"/>
    </location>
</feature>
<accession>M9WD52</accession>
<dbReference type="AlphaFoldDB" id="M9WD52"/>
<dbReference type="InterPro" id="IPR054816">
    <property type="entry name" value="Lipoprotein_mollicutes-type_CS"/>
</dbReference>
<dbReference type="HOGENOM" id="CLU_1823234_0_0_14"/>
<name>M9WD52_9MOLU</name>
<dbReference type="PATRIC" id="fig|1292033.3.peg.715"/>
<dbReference type="KEGG" id="mput:MPUT9231_7250"/>
<dbReference type="Proteomes" id="UP000012984">
    <property type="component" value="Chromosome"/>
</dbReference>
<evidence type="ECO:0000256" key="1">
    <source>
        <dbReference type="SAM" id="SignalP"/>
    </source>
</evidence>
<organism evidence="2 3">
    <name type="scientific">Mycoplasma putrefaciens Mput9231</name>
    <dbReference type="NCBI Taxonomy" id="1292033"/>
    <lineage>
        <taxon>Bacteria</taxon>
        <taxon>Bacillati</taxon>
        <taxon>Mycoplasmatota</taxon>
        <taxon>Mollicutes</taxon>
        <taxon>Mycoplasmataceae</taxon>
        <taxon>Mycoplasma</taxon>
    </lineage>
</organism>
<proteinExistence type="predicted"/>
<evidence type="ECO:0008006" key="4">
    <source>
        <dbReference type="Google" id="ProtNLM"/>
    </source>
</evidence>
<sequence>MKKLLSILGSVGVMTLTAMAAVACQNTNRTNKPIVKVLTDEENFQFIKDKGPKIEKLIHKVSEGSSETNPNFTESEHDILSILAKVYEIYKEAKEIKTFSQALEVLNKKGNGSSQDKQESRRELSNFLKGLVGSYNSKEKEIESFFQKYNVS</sequence>
<protein>
    <recommendedName>
        <fullName evidence="4">Lipoprotein</fullName>
    </recommendedName>
</protein>
<reference evidence="2 3" key="1">
    <citation type="journal article" date="2013" name="Genome Announc.">
        <title>Complete Genome Sequence of Mycoplasma putrefaciens Strain 9231, One of the Agents of Contagious Agalactia in Goats.</title>
        <authorList>
            <person name="Dupuy V."/>
            <person name="Sirand-Pugnet P."/>
            <person name="Baranowski E."/>
            <person name="Barre A."/>
            <person name="Breton M."/>
            <person name="Couture C."/>
            <person name="Dordet-Frisoni E."/>
            <person name="Gaurivaud P."/>
            <person name="Jacob D."/>
            <person name="Lemaitre C."/>
            <person name="Manso-Silvan L."/>
            <person name="Nikolski M."/>
            <person name="Nouvel L.X."/>
            <person name="Poumarat F."/>
            <person name="Tardy F."/>
            <person name="Thebault P."/>
            <person name="Theil S."/>
            <person name="Citti C."/>
            <person name="Blanchard A."/>
            <person name="Thiaucourt F."/>
        </authorList>
    </citation>
    <scope>NUCLEOTIDE SEQUENCE [LARGE SCALE GENOMIC DNA]</scope>
    <source>
        <strain evidence="2">Mput9231</strain>
    </source>
</reference>
<dbReference type="PROSITE" id="PS51257">
    <property type="entry name" value="PROKAR_LIPOPROTEIN"/>
    <property type="match status" value="1"/>
</dbReference>
<dbReference type="NCBIfam" id="NF038029">
    <property type="entry name" value="LP_plasma"/>
    <property type="match status" value="1"/>
</dbReference>
<dbReference type="OrthoDB" id="395787at2"/>
<dbReference type="EMBL" id="CP004357">
    <property type="protein sequence ID" value="AGJ91112.1"/>
    <property type="molecule type" value="Genomic_DNA"/>
</dbReference>